<gene>
    <name evidence="1" type="ORF">NCTC10741_03341</name>
</gene>
<name>A0A3P8L4A1_TSUPA</name>
<accession>A0A3P8L4A1</accession>
<dbReference type="OrthoDB" id="4397036at2"/>
<protein>
    <recommendedName>
        <fullName evidence="3">Minor tail protein</fullName>
    </recommendedName>
</protein>
<reference evidence="1 2" key="1">
    <citation type="submission" date="2018-12" db="EMBL/GenBank/DDBJ databases">
        <authorList>
            <consortium name="Pathogen Informatics"/>
        </authorList>
    </citation>
    <scope>NUCLEOTIDE SEQUENCE [LARGE SCALE GENOMIC DNA]</scope>
    <source>
        <strain evidence="1 2">NCTC10741</strain>
    </source>
</reference>
<organism evidence="1 2">
    <name type="scientific">Tsukamurella paurometabola</name>
    <name type="common">Corynebacterium paurometabolum</name>
    <dbReference type="NCBI Taxonomy" id="2061"/>
    <lineage>
        <taxon>Bacteria</taxon>
        <taxon>Bacillati</taxon>
        <taxon>Actinomycetota</taxon>
        <taxon>Actinomycetes</taxon>
        <taxon>Mycobacteriales</taxon>
        <taxon>Tsukamurellaceae</taxon>
        <taxon>Tsukamurella</taxon>
    </lineage>
</organism>
<evidence type="ECO:0000313" key="2">
    <source>
        <dbReference type="Proteomes" id="UP000271626"/>
    </source>
</evidence>
<evidence type="ECO:0000313" key="1">
    <source>
        <dbReference type="EMBL" id="VDR40185.1"/>
    </source>
</evidence>
<dbReference type="EMBL" id="LR131273">
    <property type="protein sequence ID" value="VDR40185.1"/>
    <property type="molecule type" value="Genomic_DNA"/>
</dbReference>
<sequence length="482" mass="53343">MPVNPQPRIILDGTFLSCAPAVTNDTGQKVFALDRPTLVDDLAISWGRDDQWTQPDPAVVTFKLWEPYPGTWLTKIVQDTAMRRGVNIVYTEPASAGGLYPGDKSIFQGFTTNVDVVWSVQRTAAGKTAGWLVTIQAADRSATLGQLNWAAGNVLPEENMTNRAVKIRNQGAPAGIREMYFESRFGVAMCKPVATENKSVLDMVNAMYTSFADQWCYNPERNTINRIPTGSTWGNYDLVIGKPSSSNVLHLFPPDWQDTTGAQSEIDTRKYYPGSIGACNVTGDIRLAANTVQSITDLSCSWFDKPNNKDWKTNLTVKSDGGPPARLSWESWMNNGTAIDPMMQDVKNMVLGDGRRPMHPQIVWDTRKTGLVDDWCTFNRLTQPAQTIGMVALTGSPFSAATGQPPVWHICGGIIRYVAGYWHFTINLAPTSMPLDPNRKPLTPDTVNKSITLDDPNALRFDHSITPFDLYYVSNPKVYPVP</sequence>
<dbReference type="Proteomes" id="UP000271626">
    <property type="component" value="Chromosome"/>
</dbReference>
<dbReference type="AlphaFoldDB" id="A0A3P8L4A1"/>
<proteinExistence type="predicted"/>
<dbReference type="RefSeq" id="WP_126197202.1">
    <property type="nucleotide sequence ID" value="NZ_CP085954.1"/>
</dbReference>
<evidence type="ECO:0008006" key="3">
    <source>
        <dbReference type="Google" id="ProtNLM"/>
    </source>
</evidence>